<dbReference type="PANTHER" id="PTHR38593:SF1">
    <property type="entry name" value="BLR2558 PROTEIN"/>
    <property type="match status" value="1"/>
</dbReference>
<feature type="region of interest" description="Disordered" evidence="1">
    <location>
        <begin position="37"/>
        <end position="91"/>
    </location>
</feature>
<dbReference type="Pfam" id="PF13628">
    <property type="entry name" value="DUF4142"/>
    <property type="match status" value="1"/>
</dbReference>
<feature type="region of interest" description="Disordered" evidence="1">
    <location>
        <begin position="243"/>
        <end position="266"/>
    </location>
</feature>
<dbReference type="EMBL" id="JAMPLM010000007">
    <property type="protein sequence ID" value="MEP1058937.1"/>
    <property type="molecule type" value="Genomic_DNA"/>
</dbReference>
<feature type="domain" description="DUF4142" evidence="3">
    <location>
        <begin position="97"/>
        <end position="232"/>
    </location>
</feature>
<evidence type="ECO:0000256" key="2">
    <source>
        <dbReference type="SAM" id="SignalP"/>
    </source>
</evidence>
<proteinExistence type="predicted"/>
<feature type="chain" id="PRO_5045806749" evidence="2">
    <location>
        <begin position="25"/>
        <end position="266"/>
    </location>
</feature>
<comment type="caution">
    <text evidence="4">The sequence shown here is derived from an EMBL/GenBank/DDBJ whole genome shotgun (WGS) entry which is preliminary data.</text>
</comment>
<reference evidence="4 5" key="1">
    <citation type="submission" date="2022-04" db="EMBL/GenBank/DDBJ databases">
        <title>Positive selection, recombination, and allopatry shape intraspecific diversity of widespread and dominant cyanobacteria.</title>
        <authorList>
            <person name="Wei J."/>
            <person name="Shu W."/>
            <person name="Hu C."/>
        </authorList>
    </citation>
    <scope>NUCLEOTIDE SEQUENCE [LARGE SCALE GENOMIC DNA]</scope>
    <source>
        <strain evidence="4 5">AS-A4</strain>
    </source>
</reference>
<keyword evidence="5" id="KW-1185">Reference proteome</keyword>
<dbReference type="RefSeq" id="WP_190448341.1">
    <property type="nucleotide sequence ID" value="NZ_JAMPLM010000007.1"/>
</dbReference>
<gene>
    <name evidence="4" type="ORF">NDI38_10860</name>
</gene>
<organism evidence="4 5">
    <name type="scientific">Stenomitos frigidus AS-A4</name>
    <dbReference type="NCBI Taxonomy" id="2933935"/>
    <lineage>
        <taxon>Bacteria</taxon>
        <taxon>Bacillati</taxon>
        <taxon>Cyanobacteriota</taxon>
        <taxon>Cyanophyceae</taxon>
        <taxon>Leptolyngbyales</taxon>
        <taxon>Leptolyngbyaceae</taxon>
        <taxon>Stenomitos</taxon>
    </lineage>
</organism>
<dbReference type="Gene3D" id="1.20.1260.10">
    <property type="match status" value="1"/>
</dbReference>
<sequence length="266" mass="27920">MIKRFLLTIAFIAIGLLTSLGVNAIFQGNQAVNAQTAPGTQTVPGAQTSPGRQTAPGQQTAPGRQTAPSQQTAPGQQTIPGAQTAPARSNAQSNAIDRAFVMDAAQAGVGNIQLGQLALQRASAPQVKQFAQAEINEQTQAKTELARIGPQIGITPPTTPAPRHQAALARLSQLSGQEFDRAYLDEGGVNAHLENASIYQREAAFGQNPDLLTLVNKGLPTIRQHFETASTLTNYKFAQVPRKYNNTQGGSGASLPQASPAPARAQ</sequence>
<evidence type="ECO:0000313" key="4">
    <source>
        <dbReference type="EMBL" id="MEP1058937.1"/>
    </source>
</evidence>
<evidence type="ECO:0000313" key="5">
    <source>
        <dbReference type="Proteomes" id="UP001476950"/>
    </source>
</evidence>
<keyword evidence="2" id="KW-0732">Signal</keyword>
<dbReference type="InterPro" id="IPR012347">
    <property type="entry name" value="Ferritin-like"/>
</dbReference>
<evidence type="ECO:0000259" key="3">
    <source>
        <dbReference type="Pfam" id="PF13628"/>
    </source>
</evidence>
<feature type="signal peptide" evidence="2">
    <location>
        <begin position="1"/>
        <end position="24"/>
    </location>
</feature>
<accession>A0ABV0KIL6</accession>
<evidence type="ECO:0000256" key="1">
    <source>
        <dbReference type="SAM" id="MobiDB-lite"/>
    </source>
</evidence>
<protein>
    <submittedName>
        <fullName evidence="4">DUF4142 domain-containing protein</fullName>
    </submittedName>
</protein>
<dbReference type="Proteomes" id="UP001476950">
    <property type="component" value="Unassembled WGS sequence"/>
</dbReference>
<dbReference type="PANTHER" id="PTHR38593">
    <property type="entry name" value="BLR2558 PROTEIN"/>
    <property type="match status" value="1"/>
</dbReference>
<dbReference type="InterPro" id="IPR025419">
    <property type="entry name" value="DUF4142"/>
</dbReference>
<name>A0ABV0KIL6_9CYAN</name>